<dbReference type="Proteomes" id="UP000002315">
    <property type="component" value="Chromosome"/>
</dbReference>
<gene>
    <name evidence="2" type="ordered locus">Mfer_0660</name>
</gene>
<protein>
    <submittedName>
        <fullName evidence="2">Uncharacterized protein</fullName>
    </submittedName>
</protein>
<feature type="transmembrane region" description="Helical" evidence="1">
    <location>
        <begin position="6"/>
        <end position="27"/>
    </location>
</feature>
<dbReference type="STRING" id="523846.Mfer_0660"/>
<feature type="transmembrane region" description="Helical" evidence="1">
    <location>
        <begin position="34"/>
        <end position="57"/>
    </location>
</feature>
<organism evidence="2 3">
    <name type="scientific">Methanothermus fervidus (strain ATCC 43054 / DSM 2088 / JCM 10308 / V24 S)</name>
    <dbReference type="NCBI Taxonomy" id="523846"/>
    <lineage>
        <taxon>Archaea</taxon>
        <taxon>Methanobacteriati</taxon>
        <taxon>Methanobacteriota</taxon>
        <taxon>Methanomada group</taxon>
        <taxon>Methanobacteria</taxon>
        <taxon>Methanobacteriales</taxon>
        <taxon>Methanothermaceae</taxon>
        <taxon>Methanothermus</taxon>
    </lineage>
</organism>
<feature type="transmembrane region" description="Helical" evidence="1">
    <location>
        <begin position="228"/>
        <end position="250"/>
    </location>
</feature>
<reference evidence="2 3" key="1">
    <citation type="journal article" date="2010" name="Stand. Genomic Sci.">
        <title>Complete genome sequence of Methanothermus fervidus type strain (V24S).</title>
        <authorList>
            <person name="Anderson I."/>
            <person name="Djao O.D."/>
            <person name="Misra M."/>
            <person name="Chertkov O."/>
            <person name="Nolan M."/>
            <person name="Lucas S."/>
            <person name="Lapidus A."/>
            <person name="Del Rio T.G."/>
            <person name="Tice H."/>
            <person name="Cheng J.F."/>
            <person name="Tapia R."/>
            <person name="Han C."/>
            <person name="Goodwin L."/>
            <person name="Pitluck S."/>
            <person name="Liolios K."/>
            <person name="Ivanova N."/>
            <person name="Mavromatis K."/>
            <person name="Mikhailova N."/>
            <person name="Pati A."/>
            <person name="Brambilla E."/>
            <person name="Chen A."/>
            <person name="Palaniappan K."/>
            <person name="Land M."/>
            <person name="Hauser L."/>
            <person name="Chang Y.J."/>
            <person name="Jeffries C.D."/>
            <person name="Sikorski J."/>
            <person name="Spring S."/>
            <person name="Rohde M."/>
            <person name="Eichinger K."/>
            <person name="Huber H."/>
            <person name="Wirth R."/>
            <person name="Goker M."/>
            <person name="Detter J.C."/>
            <person name="Woyke T."/>
            <person name="Bristow J."/>
            <person name="Eisen J.A."/>
            <person name="Markowitz V."/>
            <person name="Hugenholtz P."/>
            <person name="Klenk H.P."/>
            <person name="Kyrpides N.C."/>
        </authorList>
    </citation>
    <scope>NUCLEOTIDE SEQUENCE [LARGE SCALE GENOMIC DNA]</scope>
    <source>
        <strain evidence="3">ATCC 43054 / DSM 2088 / JCM 10308 / V24 S</strain>
    </source>
</reference>
<keyword evidence="1" id="KW-1133">Transmembrane helix</keyword>
<evidence type="ECO:0000256" key="1">
    <source>
        <dbReference type="SAM" id="Phobius"/>
    </source>
</evidence>
<dbReference type="AlphaFoldDB" id="E3GYS7"/>
<keyword evidence="1" id="KW-0472">Membrane</keyword>
<evidence type="ECO:0000313" key="2">
    <source>
        <dbReference type="EMBL" id="ADP77459.1"/>
    </source>
</evidence>
<sequence>MNILITTLIIIIYILLMLFIFSVASLIPYSKKNIIFAFITSFILGCVGGAFLLLPIYTDIPSLVRGYYQYTIHATETITVEIPTGVDIGSIVSKIKSTPGVHNISTTGIIMHTDPFSQQRKQFIESKLKYLDPHIKDWQVYSNGKIIIKTEGGDPNNITKKISDWLIYTGGIYTKSSRVNACITVDASKVDNVLDMLSAENVIVTGIHGPVEEKVKNVKSMMPPKSQIVLFSGILGILVAIAGIFSDAIIRTVRRIKVK</sequence>
<dbReference type="EMBL" id="CP002278">
    <property type="protein sequence ID" value="ADP77459.1"/>
    <property type="molecule type" value="Genomic_DNA"/>
</dbReference>
<evidence type="ECO:0000313" key="3">
    <source>
        <dbReference type="Proteomes" id="UP000002315"/>
    </source>
</evidence>
<dbReference type="HOGENOM" id="CLU_064025_0_0_2"/>
<keyword evidence="1" id="KW-0812">Transmembrane</keyword>
<keyword evidence="3" id="KW-1185">Reference proteome</keyword>
<accession>E3GYS7</accession>
<name>E3GYS7_METFV</name>
<dbReference type="KEGG" id="mfv:Mfer_0660"/>
<proteinExistence type="predicted"/>
<dbReference type="OrthoDB" id="71308at2157"/>